<dbReference type="Gene3D" id="3.30.590.10">
    <property type="entry name" value="Glutamine synthetase/guanido kinase, catalytic domain"/>
    <property type="match status" value="1"/>
</dbReference>
<dbReference type="EMBL" id="AGRW01000049">
    <property type="protein sequence ID" value="EIC01483.1"/>
    <property type="molecule type" value="Genomic_DNA"/>
</dbReference>
<protein>
    <submittedName>
        <fullName evidence="7">ATP:guanido phosphotransferase</fullName>
    </submittedName>
</protein>
<comment type="caution">
    <text evidence="7">The sequence shown here is derived from an EMBL/GenBank/DDBJ whole genome shotgun (WGS) entry which is preliminary data.</text>
</comment>
<dbReference type="SUPFAM" id="SSF55931">
    <property type="entry name" value="Glutamine synthetase/guanido kinase"/>
    <property type="match status" value="1"/>
</dbReference>
<dbReference type="Proteomes" id="UP000003571">
    <property type="component" value="Unassembled WGS sequence"/>
</dbReference>
<evidence type="ECO:0000256" key="3">
    <source>
        <dbReference type="ARBA" id="ARBA00022777"/>
    </source>
</evidence>
<dbReference type="AlphaFoldDB" id="H7ELE2"/>
<keyword evidence="2 5" id="KW-0547">Nucleotide-binding</keyword>
<evidence type="ECO:0000259" key="6">
    <source>
        <dbReference type="PROSITE" id="PS51510"/>
    </source>
</evidence>
<evidence type="ECO:0000256" key="2">
    <source>
        <dbReference type="ARBA" id="ARBA00022741"/>
    </source>
</evidence>
<feature type="binding site" evidence="5">
    <location>
        <position position="119"/>
    </location>
    <ligand>
        <name>ATP</name>
        <dbReference type="ChEBI" id="CHEBI:30616"/>
    </ligand>
</feature>
<dbReference type="PROSITE" id="PS51510">
    <property type="entry name" value="PHOSPHAGEN_KINASE_C"/>
    <property type="match status" value="1"/>
</dbReference>
<feature type="domain" description="Phosphagen kinase C-terminal" evidence="6">
    <location>
        <begin position="20"/>
        <end position="251"/>
    </location>
</feature>
<dbReference type="RefSeq" id="WP_002704745.1">
    <property type="nucleotide sequence ID" value="NZ_AGRW01000049.1"/>
</dbReference>
<evidence type="ECO:0000313" key="8">
    <source>
        <dbReference type="Proteomes" id="UP000003571"/>
    </source>
</evidence>
<evidence type="ECO:0000256" key="4">
    <source>
        <dbReference type="ARBA" id="ARBA00022840"/>
    </source>
</evidence>
<dbReference type="Pfam" id="PF00217">
    <property type="entry name" value="ATP-gua_Ptrans"/>
    <property type="match status" value="1"/>
</dbReference>
<dbReference type="GO" id="GO:0004111">
    <property type="term" value="F:creatine kinase activity"/>
    <property type="evidence" value="ECO:0007669"/>
    <property type="project" value="InterPro"/>
</dbReference>
<comment type="similarity">
    <text evidence="5">Belongs to the ATP:guanido phosphotransferase family.</text>
</comment>
<evidence type="ECO:0000256" key="5">
    <source>
        <dbReference type="PROSITE-ProRule" id="PRU00843"/>
    </source>
</evidence>
<dbReference type="PANTHER" id="PTHR11547">
    <property type="entry name" value="ARGININE OR CREATINE KINASE"/>
    <property type="match status" value="1"/>
</dbReference>
<dbReference type="eggNOG" id="COG3869">
    <property type="taxonomic scope" value="Bacteria"/>
</dbReference>
<reference evidence="7 8" key="1">
    <citation type="submission" date="2011-09" db="EMBL/GenBank/DDBJ databases">
        <title>The draft genome of Treponema saccharophilum DSM 2985.</title>
        <authorList>
            <consortium name="US DOE Joint Genome Institute (JGI-PGF)"/>
            <person name="Lucas S."/>
            <person name="Copeland A."/>
            <person name="Lapidus A."/>
            <person name="Glavina del Rio T."/>
            <person name="Dalin E."/>
            <person name="Tice H."/>
            <person name="Bruce D."/>
            <person name="Goodwin L."/>
            <person name="Pitluck S."/>
            <person name="Peters L."/>
            <person name="Kyrpides N."/>
            <person name="Mavromatis K."/>
            <person name="Ivanova N."/>
            <person name="Markowitz V."/>
            <person name="Cheng J.-F."/>
            <person name="Hugenholtz P."/>
            <person name="Woyke T."/>
            <person name="Wu D."/>
            <person name="Gronow S."/>
            <person name="Wellnitz S."/>
            <person name="Brambilla E."/>
            <person name="Klenk H.-P."/>
            <person name="Eisen J.A."/>
        </authorList>
    </citation>
    <scope>NUCLEOTIDE SEQUENCE [LARGE SCALE GENOMIC DNA]</scope>
    <source>
        <strain evidence="7 8">DSM 2985</strain>
    </source>
</reference>
<keyword evidence="8" id="KW-1185">Reference proteome</keyword>
<comment type="caution">
    <text evidence="5">Lacks conserved residue(s) required for the propagation of feature annotation.</text>
</comment>
<dbReference type="InterPro" id="IPR014746">
    <property type="entry name" value="Gln_synth/guanido_kin_cat_dom"/>
</dbReference>
<dbReference type="GO" id="GO:0005615">
    <property type="term" value="C:extracellular space"/>
    <property type="evidence" value="ECO:0007669"/>
    <property type="project" value="TreeGrafter"/>
</dbReference>
<dbReference type="PATRIC" id="fig|907348.3.peg.1728"/>
<dbReference type="STRING" id="907348.TresaDRAFT_1092"/>
<keyword evidence="4 5" id="KW-0067">ATP-binding</keyword>
<evidence type="ECO:0000313" key="7">
    <source>
        <dbReference type="EMBL" id="EIC01483.1"/>
    </source>
</evidence>
<accession>H7ELE2</accession>
<proteinExistence type="inferred from homology"/>
<dbReference type="OrthoDB" id="9791353at2"/>
<keyword evidence="1 5" id="KW-0808">Transferase</keyword>
<feature type="binding site" evidence="5">
    <location>
        <begin position="201"/>
        <end position="206"/>
    </location>
    <ligand>
        <name>ATP</name>
        <dbReference type="ChEBI" id="CHEBI:30616"/>
    </ligand>
</feature>
<sequence>MSDSPSGDAWYTDDGPDSDVVLSTRVRLARDLASFAFPSCMKDDDYDRVRSLVFDSFLHTSEPDRFQAIFTSNLDDVGRRILCERGVMEQSVPSSTGCGVIIRTDGYISAVINDCDHLRIAAFKSGLAGVDAFTLCKGIDDELQQTIQFAANYDRGYLTSSVADCGSGMKVSCRVHLPAITMSGNVKKILVELDRKGISVRDCFGLGAEAGSSLGNFYQISTKTAGGGSEIEQLASLVGAVKYLADTERRLLKELLSARGTEIRDRVYSAYSRAKFSLLLPFRETVELVSTVKLGVNAGLLSGVTDSELRALLYRIQGGHLMFLMKSRKFQFPQDVATNDTLRENHIRSLIVQETFAGLSVR</sequence>
<dbReference type="InterPro" id="IPR022414">
    <property type="entry name" value="ATP-guanido_PTrfase_cat"/>
</dbReference>
<dbReference type="GO" id="GO:0046314">
    <property type="term" value="P:phosphocreatine biosynthetic process"/>
    <property type="evidence" value="ECO:0007669"/>
    <property type="project" value="InterPro"/>
</dbReference>
<evidence type="ECO:0000256" key="1">
    <source>
        <dbReference type="ARBA" id="ARBA00022679"/>
    </source>
</evidence>
<organism evidence="7 8">
    <name type="scientific">Treponema saccharophilum DSM 2985</name>
    <dbReference type="NCBI Taxonomy" id="907348"/>
    <lineage>
        <taxon>Bacteria</taxon>
        <taxon>Pseudomonadati</taxon>
        <taxon>Spirochaetota</taxon>
        <taxon>Spirochaetia</taxon>
        <taxon>Spirochaetales</taxon>
        <taxon>Treponemataceae</taxon>
        <taxon>Treponema</taxon>
    </lineage>
</organism>
<gene>
    <name evidence="7" type="ORF">TresaDRAFT_1092</name>
</gene>
<dbReference type="GO" id="GO:0005524">
    <property type="term" value="F:ATP binding"/>
    <property type="evidence" value="ECO:0007669"/>
    <property type="project" value="UniProtKB-UniRule"/>
</dbReference>
<feature type="binding site" evidence="5">
    <location>
        <begin position="170"/>
        <end position="174"/>
    </location>
    <ligand>
        <name>ATP</name>
        <dbReference type="ChEBI" id="CHEBI:30616"/>
    </ligand>
</feature>
<name>H7ELE2_9SPIR</name>
<feature type="binding site" evidence="5">
    <location>
        <begin position="23"/>
        <end position="27"/>
    </location>
    <ligand>
        <name>ATP</name>
        <dbReference type="ChEBI" id="CHEBI:30616"/>
    </ligand>
</feature>
<dbReference type="InterPro" id="IPR000749">
    <property type="entry name" value="ATP-guanido_PTrfase"/>
</dbReference>
<dbReference type="PANTHER" id="PTHR11547:SF38">
    <property type="entry name" value="ARGININE KINASE 1-RELATED"/>
    <property type="match status" value="1"/>
</dbReference>
<keyword evidence="3 5" id="KW-0418">Kinase</keyword>